<dbReference type="InterPro" id="IPR050385">
    <property type="entry name" value="Archaeal_FAD_synthase"/>
</dbReference>
<evidence type="ECO:0000313" key="5">
    <source>
        <dbReference type="Proteomes" id="UP000309550"/>
    </source>
</evidence>
<dbReference type="GO" id="GO:0016779">
    <property type="term" value="F:nucleotidyltransferase activity"/>
    <property type="evidence" value="ECO:0007669"/>
    <property type="project" value="UniProtKB-KW"/>
</dbReference>
<accession>A0A5S3PJH0</accession>
<evidence type="ECO:0000259" key="3">
    <source>
        <dbReference type="Pfam" id="PF01467"/>
    </source>
</evidence>
<organism evidence="4 5">
    <name type="scientific">Sulfitobacter sabulilitoris</name>
    <dbReference type="NCBI Taxonomy" id="2562655"/>
    <lineage>
        <taxon>Bacteria</taxon>
        <taxon>Pseudomonadati</taxon>
        <taxon>Pseudomonadota</taxon>
        <taxon>Alphaproteobacteria</taxon>
        <taxon>Rhodobacterales</taxon>
        <taxon>Roseobacteraceae</taxon>
        <taxon>Sulfitobacter</taxon>
    </lineage>
</organism>
<sequence length="140" mass="15947">MTKTLPNRTILTYGTFDLFHYGHVRLLQRLATMGSELIVGCSTDEFNALKGKSCVMPYEQRRLILESCRYVSRVIPETTWEQKRSDIVNYNVSVFAIGDDWTGHFDDLRDVAEVLYLPRTKNVSTTELKAQIAARKAAVA</sequence>
<dbReference type="InterPro" id="IPR004821">
    <property type="entry name" value="Cyt_trans-like"/>
</dbReference>
<dbReference type="AlphaFoldDB" id="A0A5S3PJH0"/>
<gene>
    <name evidence="4" type="ORF">FDT80_02795</name>
</gene>
<evidence type="ECO:0000256" key="1">
    <source>
        <dbReference type="ARBA" id="ARBA00022679"/>
    </source>
</evidence>
<dbReference type="RefSeq" id="WP_138660711.1">
    <property type="nucleotide sequence ID" value="NZ_VANS01000001.1"/>
</dbReference>
<dbReference type="Proteomes" id="UP000309550">
    <property type="component" value="Unassembled WGS sequence"/>
</dbReference>
<dbReference type="EMBL" id="VANS01000001">
    <property type="protein sequence ID" value="TMM54539.1"/>
    <property type="molecule type" value="Genomic_DNA"/>
</dbReference>
<keyword evidence="5" id="KW-1185">Reference proteome</keyword>
<dbReference type="NCBIfam" id="TIGR00125">
    <property type="entry name" value="cyt_tran_rel"/>
    <property type="match status" value="1"/>
</dbReference>
<dbReference type="SUPFAM" id="SSF52374">
    <property type="entry name" value="Nucleotidylyl transferase"/>
    <property type="match status" value="1"/>
</dbReference>
<evidence type="ECO:0000313" key="4">
    <source>
        <dbReference type="EMBL" id="TMM54539.1"/>
    </source>
</evidence>
<dbReference type="Pfam" id="PF01467">
    <property type="entry name" value="CTP_transf_like"/>
    <property type="match status" value="1"/>
</dbReference>
<dbReference type="OrthoDB" id="9802794at2"/>
<keyword evidence="1 4" id="KW-0808">Transferase</keyword>
<comment type="caution">
    <text evidence="4">The sequence shown here is derived from an EMBL/GenBank/DDBJ whole genome shotgun (WGS) entry which is preliminary data.</text>
</comment>
<protein>
    <submittedName>
        <fullName evidence="4">Glycerol-3-phosphate cytidylyltransferase</fullName>
    </submittedName>
</protein>
<dbReference type="InterPro" id="IPR014729">
    <property type="entry name" value="Rossmann-like_a/b/a_fold"/>
</dbReference>
<proteinExistence type="predicted"/>
<keyword evidence="2 4" id="KW-0548">Nucleotidyltransferase</keyword>
<name>A0A5S3PJH0_9RHOB</name>
<dbReference type="Gene3D" id="3.40.50.620">
    <property type="entry name" value="HUPs"/>
    <property type="match status" value="1"/>
</dbReference>
<evidence type="ECO:0000256" key="2">
    <source>
        <dbReference type="ARBA" id="ARBA00022695"/>
    </source>
</evidence>
<feature type="domain" description="Cytidyltransferase-like" evidence="3">
    <location>
        <begin position="11"/>
        <end position="129"/>
    </location>
</feature>
<dbReference type="PANTHER" id="PTHR43793">
    <property type="entry name" value="FAD SYNTHASE"/>
    <property type="match status" value="1"/>
</dbReference>
<dbReference type="PANTHER" id="PTHR43793:SF1">
    <property type="entry name" value="FAD SYNTHASE"/>
    <property type="match status" value="1"/>
</dbReference>
<reference evidence="4 5" key="1">
    <citation type="submission" date="2019-05" db="EMBL/GenBank/DDBJ databases">
        <title>Sulfitobacter sabulilitoris sp. nov., isolated from a marine sand.</title>
        <authorList>
            <person name="Yoon J.-H."/>
        </authorList>
    </citation>
    <scope>NUCLEOTIDE SEQUENCE [LARGE SCALE GENOMIC DNA]</scope>
    <source>
        <strain evidence="4 5">HSMS-29</strain>
    </source>
</reference>